<proteinExistence type="predicted"/>
<evidence type="ECO:0000313" key="2">
    <source>
        <dbReference type="Proteomes" id="UP000697995"/>
    </source>
</evidence>
<gene>
    <name evidence="1" type="ORF">CKO45_28410</name>
</gene>
<sequence>MALQQIRSLRQAVTAADDAAVTRLVAMLDALPERGEADRVLDPVRPRLRTLRPPRPLSLARLLFLPLDGVIRAPADWGRAAVALPRSALLALAAAVEATAAGRALAAACRGHTLGEAGLVAELGEEAWRLAARTLPDTPPEGWGRTGLQPADYGLILALCRPVWRAGPDIWAAERQDQPV</sequence>
<dbReference type="Proteomes" id="UP000697995">
    <property type="component" value="Unassembled WGS sequence"/>
</dbReference>
<organism evidence="1 2">
    <name type="scientific">Paracraurococcus ruber</name>
    <dbReference type="NCBI Taxonomy" id="77675"/>
    <lineage>
        <taxon>Bacteria</taxon>
        <taxon>Pseudomonadati</taxon>
        <taxon>Pseudomonadota</taxon>
        <taxon>Alphaproteobacteria</taxon>
        <taxon>Acetobacterales</taxon>
        <taxon>Roseomonadaceae</taxon>
        <taxon>Paracraurococcus</taxon>
    </lineage>
</organism>
<reference evidence="1 2" key="1">
    <citation type="journal article" date="2020" name="Microorganisms">
        <title>Osmotic Adaptation and Compatible Solute Biosynthesis of Phototrophic Bacteria as Revealed from Genome Analyses.</title>
        <authorList>
            <person name="Imhoff J.F."/>
            <person name="Rahn T."/>
            <person name="Kunzel S."/>
            <person name="Keller A."/>
            <person name="Neulinger S.C."/>
        </authorList>
    </citation>
    <scope>NUCLEOTIDE SEQUENCE [LARGE SCALE GENOMIC DNA]</scope>
    <source>
        <strain evidence="1 2">DSM 15382</strain>
    </source>
</reference>
<evidence type="ECO:0000313" key="1">
    <source>
        <dbReference type="EMBL" id="MBK1662114.1"/>
    </source>
</evidence>
<dbReference type="EMBL" id="NRSG01000454">
    <property type="protein sequence ID" value="MBK1662114.1"/>
    <property type="molecule type" value="Genomic_DNA"/>
</dbReference>
<name>A0ABS1D5P6_9PROT</name>
<accession>A0ABS1D5P6</accession>
<protein>
    <submittedName>
        <fullName evidence="1">Uncharacterized protein</fullName>
    </submittedName>
</protein>
<keyword evidence="2" id="KW-1185">Reference proteome</keyword>
<feature type="non-terminal residue" evidence="1">
    <location>
        <position position="180"/>
    </location>
</feature>
<comment type="caution">
    <text evidence="1">The sequence shown here is derived from an EMBL/GenBank/DDBJ whole genome shotgun (WGS) entry which is preliminary data.</text>
</comment>